<name>A0A841SHD7_9ACTN</name>
<protein>
    <submittedName>
        <fullName evidence="1">Uncharacterized protein</fullName>
    </submittedName>
</protein>
<comment type="caution">
    <text evidence="1">The sequence shown here is derived from an EMBL/GenBank/DDBJ whole genome shotgun (WGS) entry which is preliminary data.</text>
</comment>
<dbReference type="Proteomes" id="UP000553957">
    <property type="component" value="Unassembled WGS sequence"/>
</dbReference>
<evidence type="ECO:0000313" key="1">
    <source>
        <dbReference type="EMBL" id="MBB6568803.1"/>
    </source>
</evidence>
<gene>
    <name evidence="1" type="ORF">HNR71_004440</name>
</gene>
<proteinExistence type="predicted"/>
<dbReference type="EMBL" id="JACHKF010000001">
    <property type="protein sequence ID" value="MBB6568803.1"/>
    <property type="molecule type" value="Genomic_DNA"/>
</dbReference>
<dbReference type="AlphaFoldDB" id="A0A841SHD7"/>
<organism evidence="1 2">
    <name type="scientific">Kribbella sandramycini</name>
    <dbReference type="NCBI Taxonomy" id="60450"/>
    <lineage>
        <taxon>Bacteria</taxon>
        <taxon>Bacillati</taxon>
        <taxon>Actinomycetota</taxon>
        <taxon>Actinomycetes</taxon>
        <taxon>Propionibacteriales</taxon>
        <taxon>Kribbellaceae</taxon>
        <taxon>Kribbella</taxon>
    </lineage>
</organism>
<dbReference type="RefSeq" id="WP_202886855.1">
    <property type="nucleotide sequence ID" value="NZ_BAAAGT010000019.1"/>
</dbReference>
<accession>A0A841SHD7</accession>
<sequence>MLLSSGSVLVPWATANPIAVEHRVTEDLFAEADLELIPIRPLVLAGNALNWAPSIRTRCPRC</sequence>
<evidence type="ECO:0000313" key="2">
    <source>
        <dbReference type="Proteomes" id="UP000553957"/>
    </source>
</evidence>
<reference evidence="1 2" key="1">
    <citation type="submission" date="2020-08" db="EMBL/GenBank/DDBJ databases">
        <title>Sequencing the genomes of 1000 actinobacteria strains.</title>
        <authorList>
            <person name="Klenk H.-P."/>
        </authorList>
    </citation>
    <scope>NUCLEOTIDE SEQUENCE [LARGE SCALE GENOMIC DNA]</scope>
    <source>
        <strain evidence="1 2">DSM 15626</strain>
    </source>
</reference>
<dbReference type="Gene3D" id="3.40.50.720">
    <property type="entry name" value="NAD(P)-binding Rossmann-like Domain"/>
    <property type="match status" value="1"/>
</dbReference>